<dbReference type="InterPro" id="IPR004843">
    <property type="entry name" value="Calcineurin-like_PHP"/>
</dbReference>
<sequence>MGSPITFLHAADLHLDSPFKGLSEVPEHLFSEILESTFQALDRLVQTAIDKQVDFVLLVGDLFDQEVHSLKAQIRLRRKMEELEHHGIHVYASYGNHDFMTKDPFRVGFPENMHVFPGEQVTSFTFVKGDGTEAAVHGFSYENRAVTDRKVDEYEVEGGSADYHIATLHGSIQTNTDHDVYAPFRLGELTGKEFDYWALGHIHKREVLHENPPVIYPGNIQGRNRKELGEKGCYHVTLSESGADYSFIPLQEIQFETMSVDMAGVQDVHHLEKTIIEKARELVPGRCLIDLKLYHMDASSQEWAGQHVVEDLVDLVNEPLAAASPWSYIFRVEVEESFKLDEQLKKGEHFIGELIRSFSETEIDSFLDDLYQQKQARKYLTPVPEEEKRKIKAEAEQMLLRELLRK</sequence>
<dbReference type="Gene3D" id="3.60.21.10">
    <property type="match status" value="1"/>
</dbReference>
<dbReference type="Proteomes" id="UP001595279">
    <property type="component" value="Unassembled WGS sequence"/>
</dbReference>
<evidence type="ECO:0000313" key="3">
    <source>
        <dbReference type="EMBL" id="MFC3040693.1"/>
    </source>
</evidence>
<protein>
    <submittedName>
        <fullName evidence="3">Exonuclease SbcCD subunit D</fullName>
    </submittedName>
</protein>
<dbReference type="InterPro" id="IPR014576">
    <property type="entry name" value="Pesterase_YhaO"/>
</dbReference>
<evidence type="ECO:0000259" key="2">
    <source>
        <dbReference type="Pfam" id="PF00149"/>
    </source>
</evidence>
<keyword evidence="4" id="KW-1185">Reference proteome</keyword>
<proteinExistence type="predicted"/>
<dbReference type="PANTHER" id="PTHR30337:SF7">
    <property type="entry name" value="PHOSPHOESTERASE"/>
    <property type="match status" value="1"/>
</dbReference>
<dbReference type="PIRSF" id="PIRSF033091">
    <property type="entry name" value="Pesterase_YhaO"/>
    <property type="match status" value="1"/>
</dbReference>
<feature type="domain" description="Calcineurin-like phosphoesterase" evidence="2">
    <location>
        <begin position="6"/>
        <end position="204"/>
    </location>
</feature>
<dbReference type="PANTHER" id="PTHR30337">
    <property type="entry name" value="COMPONENT OF ATP-DEPENDENT DSDNA EXONUCLEASE"/>
    <property type="match status" value="1"/>
</dbReference>
<keyword evidence="3" id="KW-0269">Exonuclease</keyword>
<organism evidence="3 4">
    <name type="scientific">Virgibacillus xinjiangensis</name>
    <dbReference type="NCBI Taxonomy" id="393090"/>
    <lineage>
        <taxon>Bacteria</taxon>
        <taxon>Bacillati</taxon>
        <taxon>Bacillota</taxon>
        <taxon>Bacilli</taxon>
        <taxon>Bacillales</taxon>
        <taxon>Bacillaceae</taxon>
        <taxon>Virgibacillus</taxon>
    </lineage>
</organism>
<evidence type="ECO:0000256" key="1">
    <source>
        <dbReference type="ARBA" id="ARBA00022801"/>
    </source>
</evidence>
<keyword evidence="3" id="KW-0540">Nuclease</keyword>
<comment type="caution">
    <text evidence="3">The sequence shown here is derived from an EMBL/GenBank/DDBJ whole genome shotgun (WGS) entry which is preliminary data.</text>
</comment>
<dbReference type="InterPro" id="IPR041796">
    <property type="entry name" value="Mre11_N"/>
</dbReference>
<dbReference type="EMBL" id="JBHRSA010000041">
    <property type="protein sequence ID" value="MFC3040693.1"/>
    <property type="molecule type" value="Genomic_DNA"/>
</dbReference>
<gene>
    <name evidence="3" type="ORF">ACFOGI_10580</name>
</gene>
<dbReference type="Pfam" id="PF00149">
    <property type="entry name" value="Metallophos"/>
    <property type="match status" value="1"/>
</dbReference>
<dbReference type="RefSeq" id="WP_390272156.1">
    <property type="nucleotide sequence ID" value="NZ_JBHRSA010000041.1"/>
</dbReference>
<evidence type="ECO:0000313" key="4">
    <source>
        <dbReference type="Proteomes" id="UP001595279"/>
    </source>
</evidence>
<dbReference type="CDD" id="cd00840">
    <property type="entry name" value="MPP_Mre11_N"/>
    <property type="match status" value="1"/>
</dbReference>
<accession>A0ABV7CWP0</accession>
<dbReference type="InterPro" id="IPR050535">
    <property type="entry name" value="DNA_Repair-Maintenance_Comp"/>
</dbReference>
<name>A0ABV7CWP0_9BACI</name>
<reference evidence="4" key="1">
    <citation type="journal article" date="2019" name="Int. J. Syst. Evol. Microbiol.">
        <title>The Global Catalogue of Microorganisms (GCM) 10K type strain sequencing project: providing services to taxonomists for standard genome sequencing and annotation.</title>
        <authorList>
            <consortium name="The Broad Institute Genomics Platform"/>
            <consortium name="The Broad Institute Genome Sequencing Center for Infectious Disease"/>
            <person name="Wu L."/>
            <person name="Ma J."/>
        </authorList>
    </citation>
    <scope>NUCLEOTIDE SEQUENCE [LARGE SCALE GENOMIC DNA]</scope>
    <source>
        <strain evidence="4">KCTC 13128</strain>
    </source>
</reference>
<dbReference type="InterPro" id="IPR029052">
    <property type="entry name" value="Metallo-depent_PP-like"/>
</dbReference>
<dbReference type="GO" id="GO:0004527">
    <property type="term" value="F:exonuclease activity"/>
    <property type="evidence" value="ECO:0007669"/>
    <property type="project" value="UniProtKB-KW"/>
</dbReference>
<keyword evidence="1" id="KW-0378">Hydrolase</keyword>
<dbReference type="SUPFAM" id="SSF56300">
    <property type="entry name" value="Metallo-dependent phosphatases"/>
    <property type="match status" value="1"/>
</dbReference>